<keyword evidence="2" id="KW-1185">Reference proteome</keyword>
<evidence type="ECO:0000313" key="1">
    <source>
        <dbReference type="EMBL" id="CAB3977963.1"/>
    </source>
</evidence>
<name>A0A7D9H9G2_PARCT</name>
<evidence type="ECO:0000313" key="2">
    <source>
        <dbReference type="Proteomes" id="UP001152795"/>
    </source>
</evidence>
<proteinExistence type="predicted"/>
<accession>A0A7D9H9G2</accession>
<reference evidence="1" key="1">
    <citation type="submission" date="2020-04" db="EMBL/GenBank/DDBJ databases">
        <authorList>
            <person name="Alioto T."/>
            <person name="Alioto T."/>
            <person name="Gomez Garrido J."/>
        </authorList>
    </citation>
    <scope>NUCLEOTIDE SEQUENCE</scope>
    <source>
        <strain evidence="1">A484AB</strain>
    </source>
</reference>
<organism evidence="1 2">
    <name type="scientific">Paramuricea clavata</name>
    <name type="common">Red gorgonian</name>
    <name type="synonym">Violescent sea-whip</name>
    <dbReference type="NCBI Taxonomy" id="317549"/>
    <lineage>
        <taxon>Eukaryota</taxon>
        <taxon>Metazoa</taxon>
        <taxon>Cnidaria</taxon>
        <taxon>Anthozoa</taxon>
        <taxon>Octocorallia</taxon>
        <taxon>Malacalcyonacea</taxon>
        <taxon>Plexauridae</taxon>
        <taxon>Paramuricea</taxon>
    </lineage>
</organism>
<dbReference type="EMBL" id="CACRXK020000082">
    <property type="protein sequence ID" value="CAB3977963.1"/>
    <property type="molecule type" value="Genomic_DNA"/>
</dbReference>
<gene>
    <name evidence="1" type="ORF">PACLA_8A034282</name>
</gene>
<dbReference type="OrthoDB" id="6422898at2759"/>
<dbReference type="AlphaFoldDB" id="A0A7D9H9G2"/>
<comment type="caution">
    <text evidence="1">The sequence shown here is derived from an EMBL/GenBank/DDBJ whole genome shotgun (WGS) entry which is preliminary data.</text>
</comment>
<sequence length="468" mass="53319">MNIQVFSNTQNQLGDVNYNNKFTMTLPEQIDGENKKRFIRALNVTYPVMIDNVEDKSCGIRFSYKLCWNSATPATQTQVDYIVFERDWAFLPRGHYTLKKNIKDLNRIVNYGVKFSLLPGGRVSVSVNITPHYVFRYGDSHNLTHDEYIVKMVDDFSFEMTKDLKYMLGLDGYVLHPVVERIFLKGGLKSGPFTWTDSTPPTELQAMLTTILHANYLNKSTSQLWYFFYGKYAPDMTNGKTRMFIYCDEVVPSIVGDVRGPLLAHLQIVPHNEMVSGGLHTHNLSSIKRELINTLIKHLHIRICDIENNLIQFNGGFAETTTEDVYYNLASKRSNVGSFDMASFWCAHALHFSGMANGETKKISGRWSEGTLTNYKNNSISMSGNALQAMVFDDHLLTHMFGNATVNTVNINHTKKKLPQYLLVRDLAQLKENVIFYVLWGDNKNIHTGSLNGKQITLVLNLFEDNNG</sequence>
<protein>
    <submittedName>
        <fullName evidence="1">Uncharacterized protein</fullName>
    </submittedName>
</protein>
<dbReference type="Proteomes" id="UP001152795">
    <property type="component" value="Unassembled WGS sequence"/>
</dbReference>